<dbReference type="RefSeq" id="WP_119743744.1">
    <property type="nucleotide sequence ID" value="NZ_QVRA01000001.1"/>
</dbReference>
<evidence type="ECO:0000313" key="3">
    <source>
        <dbReference type="Proteomes" id="UP000283469"/>
    </source>
</evidence>
<dbReference type="PROSITE" id="PS51819">
    <property type="entry name" value="VOC"/>
    <property type="match status" value="1"/>
</dbReference>
<dbReference type="InterPro" id="IPR037523">
    <property type="entry name" value="VOC_core"/>
</dbReference>
<proteinExistence type="predicted"/>
<evidence type="ECO:0000313" key="2">
    <source>
        <dbReference type="EMBL" id="RJG57913.1"/>
    </source>
</evidence>
<dbReference type="InterPro" id="IPR029068">
    <property type="entry name" value="Glyas_Bleomycin-R_OHBP_Dase"/>
</dbReference>
<dbReference type="Gene3D" id="3.10.180.10">
    <property type="entry name" value="2,3-Dihydroxybiphenyl 1,2-Dioxygenase, domain 1"/>
    <property type="match status" value="1"/>
</dbReference>
<accession>A0A418YYF8</accession>
<dbReference type="AlphaFoldDB" id="A0A418YYF8"/>
<organism evidence="2 3">
    <name type="scientific">Sphingobium terrigena</name>
    <dbReference type="NCBI Taxonomy" id="2304063"/>
    <lineage>
        <taxon>Bacteria</taxon>
        <taxon>Pseudomonadati</taxon>
        <taxon>Pseudomonadota</taxon>
        <taxon>Alphaproteobacteria</taxon>
        <taxon>Sphingomonadales</taxon>
        <taxon>Sphingomonadaceae</taxon>
        <taxon>Sphingobium</taxon>
    </lineage>
</organism>
<comment type="caution">
    <text evidence="2">The sequence shown here is derived from an EMBL/GenBank/DDBJ whole genome shotgun (WGS) entry which is preliminary data.</text>
</comment>
<dbReference type="PANTHER" id="PTHR21366">
    <property type="entry name" value="GLYOXALASE FAMILY PROTEIN"/>
    <property type="match status" value="1"/>
</dbReference>
<dbReference type="Pfam" id="PF00903">
    <property type="entry name" value="Glyoxalase"/>
    <property type="match status" value="1"/>
</dbReference>
<evidence type="ECO:0000259" key="1">
    <source>
        <dbReference type="PROSITE" id="PS51819"/>
    </source>
</evidence>
<sequence>MPNDRPSLAHLGIFVTDIALMERFYTDVFGLLVTDRGVGKVFRNQLVFLSGAPDQHHQLVLSSGKAPETPSTVMQLSFKVPSLDALRARRQQAQDHGAKDVICLNHGNAWSVYFNDPEGNRIELYLDTPFHTPQPCGEPLDLDLSDDAILQETRILIESLSGSMSSEAFAAHMTERLA</sequence>
<dbReference type="SUPFAM" id="SSF54593">
    <property type="entry name" value="Glyoxalase/Bleomycin resistance protein/Dihydroxybiphenyl dioxygenase"/>
    <property type="match status" value="1"/>
</dbReference>
<keyword evidence="3" id="KW-1185">Reference proteome</keyword>
<gene>
    <name evidence="2" type="ORF">D0Z70_01510</name>
</gene>
<protein>
    <submittedName>
        <fullName evidence="2">VOC family protein</fullName>
    </submittedName>
</protein>
<feature type="domain" description="VOC" evidence="1">
    <location>
        <begin position="7"/>
        <end position="127"/>
    </location>
</feature>
<dbReference type="Proteomes" id="UP000283469">
    <property type="component" value="Unassembled WGS sequence"/>
</dbReference>
<dbReference type="EMBL" id="QVRA01000001">
    <property type="protein sequence ID" value="RJG57913.1"/>
    <property type="molecule type" value="Genomic_DNA"/>
</dbReference>
<dbReference type="PANTHER" id="PTHR21366:SF14">
    <property type="entry name" value="GLYOXALASE DOMAIN-CONTAINING PROTEIN 5"/>
    <property type="match status" value="1"/>
</dbReference>
<dbReference type="InterPro" id="IPR004360">
    <property type="entry name" value="Glyas_Fos-R_dOase_dom"/>
</dbReference>
<dbReference type="OrthoDB" id="9803142at2"/>
<name>A0A418YYF8_9SPHN</name>
<dbReference type="InterPro" id="IPR050383">
    <property type="entry name" value="GlyoxalaseI/FosfomycinResist"/>
</dbReference>
<reference evidence="2 3" key="1">
    <citation type="submission" date="2018-08" db="EMBL/GenBank/DDBJ databases">
        <title>Sphingobium sp. EO9.</title>
        <authorList>
            <person name="Park Y."/>
            <person name="Kim K.H."/>
            <person name="Jeon C.O."/>
        </authorList>
    </citation>
    <scope>NUCLEOTIDE SEQUENCE [LARGE SCALE GENOMIC DNA]</scope>
    <source>
        <strain evidence="2 3">EO9</strain>
    </source>
</reference>